<feature type="transmembrane region" description="Helical" evidence="10">
    <location>
        <begin position="20"/>
        <end position="44"/>
    </location>
</feature>
<dbReference type="GO" id="GO:0000160">
    <property type="term" value="P:phosphorelay signal transduction system"/>
    <property type="evidence" value="ECO:0007669"/>
    <property type="project" value="UniProtKB-KW"/>
</dbReference>
<evidence type="ECO:0000259" key="12">
    <source>
        <dbReference type="PROSITE" id="PS50885"/>
    </source>
</evidence>
<dbReference type="Gene3D" id="3.30.565.10">
    <property type="entry name" value="Histidine kinase-like ATPase, C-terminal domain"/>
    <property type="match status" value="1"/>
</dbReference>
<keyword evidence="5" id="KW-0808">Transferase</keyword>
<keyword evidence="9" id="KW-0902">Two-component regulatory system</keyword>
<dbReference type="RefSeq" id="WP_133287027.1">
    <property type="nucleotide sequence ID" value="NZ_SMSJ01000002.1"/>
</dbReference>
<evidence type="ECO:0000313" key="14">
    <source>
        <dbReference type="Proteomes" id="UP000295096"/>
    </source>
</evidence>
<organism evidence="13 14">
    <name type="scientific">Dankookia rubra</name>
    <dbReference type="NCBI Taxonomy" id="1442381"/>
    <lineage>
        <taxon>Bacteria</taxon>
        <taxon>Pseudomonadati</taxon>
        <taxon>Pseudomonadota</taxon>
        <taxon>Alphaproteobacteria</taxon>
        <taxon>Acetobacterales</taxon>
        <taxon>Roseomonadaceae</taxon>
        <taxon>Dankookia</taxon>
    </lineage>
</organism>
<feature type="domain" description="HAMP" evidence="12">
    <location>
        <begin position="202"/>
        <end position="254"/>
    </location>
</feature>
<comment type="caution">
    <text evidence="13">The sequence shown here is derived from an EMBL/GenBank/DDBJ whole genome shotgun (WGS) entry which is preliminary data.</text>
</comment>
<dbReference type="InterPro" id="IPR003660">
    <property type="entry name" value="HAMP_dom"/>
</dbReference>
<dbReference type="Proteomes" id="UP000295096">
    <property type="component" value="Unassembled WGS sequence"/>
</dbReference>
<dbReference type="InterPro" id="IPR003594">
    <property type="entry name" value="HATPase_dom"/>
</dbReference>
<keyword evidence="6 10" id="KW-0812">Transmembrane</keyword>
<dbReference type="PROSITE" id="PS50885">
    <property type="entry name" value="HAMP"/>
    <property type="match status" value="1"/>
</dbReference>
<evidence type="ECO:0000256" key="7">
    <source>
        <dbReference type="ARBA" id="ARBA00022777"/>
    </source>
</evidence>
<keyword evidence="10" id="KW-0472">Membrane</keyword>
<dbReference type="AlphaFoldDB" id="A0A4R5QL86"/>
<evidence type="ECO:0000313" key="13">
    <source>
        <dbReference type="EMBL" id="TDH64262.1"/>
    </source>
</evidence>
<evidence type="ECO:0000259" key="11">
    <source>
        <dbReference type="PROSITE" id="PS50109"/>
    </source>
</evidence>
<evidence type="ECO:0000256" key="1">
    <source>
        <dbReference type="ARBA" id="ARBA00000085"/>
    </source>
</evidence>
<dbReference type="InterPro" id="IPR036890">
    <property type="entry name" value="HATPase_C_sf"/>
</dbReference>
<reference evidence="13 14" key="1">
    <citation type="journal article" date="2016" name="J. Microbiol.">
        <title>Dankookia rubra gen. nov., sp. nov., an alphaproteobacterium isolated from sediment of a shallow stream.</title>
        <authorList>
            <person name="Kim W.H."/>
            <person name="Kim D.H."/>
            <person name="Kang K."/>
            <person name="Ahn T.Y."/>
        </authorList>
    </citation>
    <scope>NUCLEOTIDE SEQUENCE [LARGE SCALE GENOMIC DNA]</scope>
    <source>
        <strain evidence="13 14">JCM30602</strain>
    </source>
</reference>
<dbReference type="GO" id="GO:0005886">
    <property type="term" value="C:plasma membrane"/>
    <property type="evidence" value="ECO:0007669"/>
    <property type="project" value="TreeGrafter"/>
</dbReference>
<dbReference type="SMART" id="SM00387">
    <property type="entry name" value="HATPase_c"/>
    <property type="match status" value="1"/>
</dbReference>
<proteinExistence type="predicted"/>
<gene>
    <name evidence="13" type="ORF">E2C06_02680</name>
</gene>
<name>A0A4R5QL86_9PROT</name>
<evidence type="ECO:0000256" key="4">
    <source>
        <dbReference type="ARBA" id="ARBA00022553"/>
    </source>
</evidence>
<evidence type="ECO:0000256" key="9">
    <source>
        <dbReference type="ARBA" id="ARBA00023012"/>
    </source>
</evidence>
<feature type="domain" description="Histidine kinase" evidence="11">
    <location>
        <begin position="262"/>
        <end position="460"/>
    </location>
</feature>
<dbReference type="EC" id="2.7.13.3" evidence="3"/>
<accession>A0A4R5QL86</accession>
<protein>
    <recommendedName>
        <fullName evidence="3">histidine kinase</fullName>
        <ecNumber evidence="3">2.7.13.3</ecNumber>
    </recommendedName>
</protein>
<evidence type="ECO:0000256" key="3">
    <source>
        <dbReference type="ARBA" id="ARBA00012438"/>
    </source>
</evidence>
<dbReference type="SUPFAM" id="SSF55874">
    <property type="entry name" value="ATPase domain of HSP90 chaperone/DNA topoisomerase II/histidine kinase"/>
    <property type="match status" value="1"/>
</dbReference>
<comment type="catalytic activity">
    <reaction evidence="1">
        <text>ATP + protein L-histidine = ADP + protein N-phospho-L-histidine.</text>
        <dbReference type="EC" id="2.7.13.3"/>
    </reaction>
</comment>
<evidence type="ECO:0000256" key="6">
    <source>
        <dbReference type="ARBA" id="ARBA00022692"/>
    </source>
</evidence>
<dbReference type="EMBL" id="SMSJ01000002">
    <property type="protein sequence ID" value="TDH64262.1"/>
    <property type="molecule type" value="Genomic_DNA"/>
</dbReference>
<evidence type="ECO:0000256" key="5">
    <source>
        <dbReference type="ARBA" id="ARBA00022679"/>
    </source>
</evidence>
<comment type="subcellular location">
    <subcellularLocation>
        <location evidence="2">Membrane</location>
    </subcellularLocation>
</comment>
<keyword evidence="8 10" id="KW-1133">Transmembrane helix</keyword>
<keyword evidence="7 13" id="KW-0418">Kinase</keyword>
<dbReference type="PROSITE" id="PS51257">
    <property type="entry name" value="PROKAR_LIPOPROTEIN"/>
    <property type="match status" value="1"/>
</dbReference>
<keyword evidence="4" id="KW-0597">Phosphoprotein</keyword>
<dbReference type="InterPro" id="IPR050428">
    <property type="entry name" value="TCS_sensor_his_kinase"/>
</dbReference>
<evidence type="ECO:0000256" key="2">
    <source>
        <dbReference type="ARBA" id="ARBA00004370"/>
    </source>
</evidence>
<sequence length="460" mass="47494">MARATASRPAAERAVLRRSLTLRLALMTAAWVACGLGLAGWLILGLASEQMLRTFDARLVNLLAAVAGAATPGEAGKPQLGPVRALSAPNFDQPFSGTYWQIAVPGGGTATSRSLWDARLPAFDAADGPGPRVADIPGLRGEVLRLAERAVVPEEGGPALLVQVAVARDTLDRDLGRLRLLVGSSFLALGLGLVGGVAAQVVWGLTPLRRARRALAALRAGEAEGLQADRAPAEIAPLLAEIEALVAQNRATVERARAHVGNLAHALKTPIAVQRTALGATPADLATARAQNAAMEHLVQHHLVRARAAALSGSAANESAPLAVAEAVARALRRLFAGKDLEIGVTGDARARIRVDHQDLSEMLGNLLENACAWAEHLVRVQVAREGAAVLVCVADDGPGLTAAQREAVLARGTRLDEAAPGSGLGLAIVRDLAGLYGGGLVLERAAEGGLLACLRLPAA</sequence>
<evidence type="ECO:0000256" key="8">
    <source>
        <dbReference type="ARBA" id="ARBA00022989"/>
    </source>
</evidence>
<feature type="transmembrane region" description="Helical" evidence="10">
    <location>
        <begin position="180"/>
        <end position="203"/>
    </location>
</feature>
<dbReference type="PANTHER" id="PTHR45436">
    <property type="entry name" value="SENSOR HISTIDINE KINASE YKOH"/>
    <property type="match status" value="1"/>
</dbReference>
<dbReference type="GO" id="GO:0004673">
    <property type="term" value="F:protein histidine kinase activity"/>
    <property type="evidence" value="ECO:0007669"/>
    <property type="project" value="UniProtKB-EC"/>
</dbReference>
<keyword evidence="14" id="KW-1185">Reference proteome</keyword>
<dbReference type="PANTHER" id="PTHR45436:SF5">
    <property type="entry name" value="SENSOR HISTIDINE KINASE TRCS"/>
    <property type="match status" value="1"/>
</dbReference>
<dbReference type="Pfam" id="PF02518">
    <property type="entry name" value="HATPase_c"/>
    <property type="match status" value="1"/>
</dbReference>
<dbReference type="PROSITE" id="PS50109">
    <property type="entry name" value="HIS_KIN"/>
    <property type="match status" value="1"/>
</dbReference>
<evidence type="ECO:0000256" key="10">
    <source>
        <dbReference type="SAM" id="Phobius"/>
    </source>
</evidence>
<dbReference type="OrthoDB" id="9809567at2"/>
<dbReference type="InterPro" id="IPR005467">
    <property type="entry name" value="His_kinase_dom"/>
</dbReference>